<dbReference type="AlphaFoldDB" id="A0A4R3LL43"/>
<dbReference type="EMBL" id="SMAI01000020">
    <property type="protein sequence ID" value="TCT00934.1"/>
    <property type="molecule type" value="Genomic_DNA"/>
</dbReference>
<name>A0A4R3LL43_9HYPH</name>
<evidence type="ECO:0000259" key="6">
    <source>
        <dbReference type="Pfam" id="PF00327"/>
    </source>
</evidence>
<dbReference type="Proteomes" id="UP000294664">
    <property type="component" value="Unassembled WGS sequence"/>
</dbReference>
<dbReference type="GO" id="GO:0006412">
    <property type="term" value="P:translation"/>
    <property type="evidence" value="ECO:0007669"/>
    <property type="project" value="UniProtKB-UniRule"/>
</dbReference>
<dbReference type="SUPFAM" id="SSF55129">
    <property type="entry name" value="Ribosomal protein L30p/L7e"/>
    <property type="match status" value="1"/>
</dbReference>
<evidence type="ECO:0000256" key="2">
    <source>
        <dbReference type="ARBA" id="ARBA00011838"/>
    </source>
</evidence>
<dbReference type="HAMAP" id="MF_01371_B">
    <property type="entry name" value="Ribosomal_uL30_B"/>
    <property type="match status" value="1"/>
</dbReference>
<keyword evidence="8" id="KW-1185">Reference proteome</keyword>
<dbReference type="Pfam" id="PF00327">
    <property type="entry name" value="Ribosomal_L30"/>
    <property type="match status" value="1"/>
</dbReference>
<comment type="subunit">
    <text evidence="2 5">Part of the 50S ribosomal subunit.</text>
</comment>
<keyword evidence="4 5" id="KW-0687">Ribonucleoprotein</keyword>
<dbReference type="GO" id="GO:0003735">
    <property type="term" value="F:structural constituent of ribosome"/>
    <property type="evidence" value="ECO:0007669"/>
    <property type="project" value="InterPro"/>
</dbReference>
<dbReference type="CDD" id="cd01658">
    <property type="entry name" value="Ribosomal_L30"/>
    <property type="match status" value="1"/>
</dbReference>
<proteinExistence type="inferred from homology"/>
<evidence type="ECO:0000313" key="7">
    <source>
        <dbReference type="EMBL" id="TCT00934.1"/>
    </source>
</evidence>
<sequence length="64" mass="6931">MANATEGKTVTVEQIGSPIRRPADQEATLVGLGLNKRHRRSTLKDTPAVRGMIAKVAHLVRVVD</sequence>
<dbReference type="RefSeq" id="WP_132035662.1">
    <property type="nucleotide sequence ID" value="NZ_SMAI01000020.1"/>
</dbReference>
<dbReference type="Gene3D" id="3.30.1390.20">
    <property type="entry name" value="Ribosomal protein L30, ferredoxin-like fold domain"/>
    <property type="match status" value="1"/>
</dbReference>
<evidence type="ECO:0000256" key="4">
    <source>
        <dbReference type="ARBA" id="ARBA00023274"/>
    </source>
</evidence>
<organism evidence="7 8">
    <name type="scientific">Aquabacter spiritensis</name>
    <dbReference type="NCBI Taxonomy" id="933073"/>
    <lineage>
        <taxon>Bacteria</taxon>
        <taxon>Pseudomonadati</taxon>
        <taxon>Pseudomonadota</taxon>
        <taxon>Alphaproteobacteria</taxon>
        <taxon>Hyphomicrobiales</taxon>
        <taxon>Xanthobacteraceae</taxon>
        <taxon>Aquabacter</taxon>
    </lineage>
</organism>
<dbReference type="InterPro" id="IPR005996">
    <property type="entry name" value="Ribosomal_uL30_bac-type"/>
</dbReference>
<keyword evidence="3 5" id="KW-0689">Ribosomal protein</keyword>
<comment type="similarity">
    <text evidence="1 5">Belongs to the universal ribosomal protein uL30 family.</text>
</comment>
<comment type="caution">
    <text evidence="7">The sequence shown here is derived from an EMBL/GenBank/DDBJ whole genome shotgun (WGS) entry which is preliminary data.</text>
</comment>
<dbReference type="PIRSF" id="PIRSF002211">
    <property type="entry name" value="Ribosomal_L30_bac-type"/>
    <property type="match status" value="1"/>
</dbReference>
<dbReference type="NCBIfam" id="TIGR01308">
    <property type="entry name" value="rpmD_bact"/>
    <property type="match status" value="1"/>
</dbReference>
<accession>A0A4R3LL43</accession>
<evidence type="ECO:0000313" key="8">
    <source>
        <dbReference type="Proteomes" id="UP000294664"/>
    </source>
</evidence>
<dbReference type="InterPro" id="IPR016082">
    <property type="entry name" value="Ribosomal_uL30_ferredoxin-like"/>
</dbReference>
<reference evidence="7 8" key="1">
    <citation type="submission" date="2019-03" db="EMBL/GenBank/DDBJ databases">
        <title>Genomic Encyclopedia of Type Strains, Phase IV (KMG-IV): sequencing the most valuable type-strain genomes for metagenomic binning, comparative biology and taxonomic classification.</title>
        <authorList>
            <person name="Goeker M."/>
        </authorList>
    </citation>
    <scope>NUCLEOTIDE SEQUENCE [LARGE SCALE GENOMIC DNA]</scope>
    <source>
        <strain evidence="7 8">DSM 9035</strain>
    </source>
</reference>
<dbReference type="PANTHER" id="PTHR15892:SF2">
    <property type="entry name" value="LARGE RIBOSOMAL SUBUNIT PROTEIN UL30M"/>
    <property type="match status" value="1"/>
</dbReference>
<feature type="domain" description="Large ribosomal subunit protein uL30-like ferredoxin-like fold" evidence="6">
    <location>
        <begin position="11"/>
        <end position="60"/>
    </location>
</feature>
<gene>
    <name evidence="5" type="primary">rpmD</name>
    <name evidence="7" type="ORF">EDC64_12021</name>
</gene>
<protein>
    <recommendedName>
        <fullName evidence="5">Large ribosomal subunit protein uL30</fullName>
    </recommendedName>
</protein>
<dbReference type="OrthoDB" id="9812790at2"/>
<dbReference type="PANTHER" id="PTHR15892">
    <property type="entry name" value="MITOCHONDRIAL RIBOSOMAL PROTEIN L30"/>
    <property type="match status" value="1"/>
</dbReference>
<dbReference type="InterPro" id="IPR036919">
    <property type="entry name" value="Ribo_uL30_ferredoxin-like_sf"/>
</dbReference>
<evidence type="ECO:0000256" key="1">
    <source>
        <dbReference type="ARBA" id="ARBA00007594"/>
    </source>
</evidence>
<evidence type="ECO:0000256" key="3">
    <source>
        <dbReference type="ARBA" id="ARBA00022980"/>
    </source>
</evidence>
<evidence type="ECO:0000256" key="5">
    <source>
        <dbReference type="HAMAP-Rule" id="MF_01371"/>
    </source>
</evidence>
<dbReference type="GO" id="GO:0022625">
    <property type="term" value="C:cytosolic large ribosomal subunit"/>
    <property type="evidence" value="ECO:0007669"/>
    <property type="project" value="TreeGrafter"/>
</dbReference>